<evidence type="ECO:0000256" key="5">
    <source>
        <dbReference type="ARBA" id="ARBA00023244"/>
    </source>
</evidence>
<dbReference type="SUPFAM" id="SSF69618">
    <property type="entry name" value="HemD-like"/>
    <property type="match status" value="1"/>
</dbReference>
<evidence type="ECO:0000259" key="10">
    <source>
        <dbReference type="Pfam" id="PF02602"/>
    </source>
</evidence>
<evidence type="ECO:0000256" key="7">
    <source>
        <dbReference type="ARBA" id="ARBA00040167"/>
    </source>
</evidence>
<evidence type="ECO:0000256" key="2">
    <source>
        <dbReference type="ARBA" id="ARBA00008133"/>
    </source>
</evidence>
<comment type="catalytic activity">
    <reaction evidence="8 9">
        <text>hydroxymethylbilane = uroporphyrinogen III + H2O</text>
        <dbReference type="Rhea" id="RHEA:18965"/>
        <dbReference type="ChEBI" id="CHEBI:15377"/>
        <dbReference type="ChEBI" id="CHEBI:57308"/>
        <dbReference type="ChEBI" id="CHEBI:57845"/>
        <dbReference type="EC" id="4.2.1.75"/>
    </reaction>
</comment>
<dbReference type="InterPro" id="IPR003754">
    <property type="entry name" value="4pyrrol_synth_uPrphyn_synth"/>
</dbReference>
<dbReference type="RefSeq" id="WP_191696815.1">
    <property type="nucleotide sequence ID" value="NZ_JACSQO010000002.1"/>
</dbReference>
<evidence type="ECO:0000256" key="4">
    <source>
        <dbReference type="ARBA" id="ARBA00023239"/>
    </source>
</evidence>
<dbReference type="PANTHER" id="PTHR38042:SF1">
    <property type="entry name" value="UROPORPHYRINOGEN-III SYNTHASE, CHLOROPLASTIC"/>
    <property type="match status" value="1"/>
</dbReference>
<evidence type="ECO:0000256" key="1">
    <source>
        <dbReference type="ARBA" id="ARBA00004772"/>
    </source>
</evidence>
<dbReference type="InterPro" id="IPR039793">
    <property type="entry name" value="UROS/Hem4"/>
</dbReference>
<dbReference type="CDD" id="cd06578">
    <property type="entry name" value="HemD"/>
    <property type="match status" value="1"/>
</dbReference>
<dbReference type="Proteomes" id="UP000640786">
    <property type="component" value="Unassembled WGS sequence"/>
</dbReference>
<reference evidence="11 12" key="1">
    <citation type="submission" date="2020-08" db="EMBL/GenBank/DDBJ databases">
        <title>A Genomic Blueprint of the Chicken Gut Microbiome.</title>
        <authorList>
            <person name="Gilroy R."/>
            <person name="Ravi A."/>
            <person name="Getino M."/>
            <person name="Pursley I."/>
            <person name="Horton D.L."/>
            <person name="Alikhan N.-F."/>
            <person name="Baker D."/>
            <person name="Gharbi K."/>
            <person name="Hall N."/>
            <person name="Watson M."/>
            <person name="Adriaenssens E.M."/>
            <person name="Foster-Nyarko E."/>
            <person name="Jarju S."/>
            <person name="Secka A."/>
            <person name="Antonio M."/>
            <person name="Oren A."/>
            <person name="Chaudhuri R."/>
            <person name="La Ragione R.M."/>
            <person name="Hildebrand F."/>
            <person name="Pallen M.J."/>
        </authorList>
    </citation>
    <scope>NUCLEOTIDE SEQUENCE [LARGE SCALE GENOMIC DNA]</scope>
    <source>
        <strain evidence="11 12">Sa2BUA9</strain>
    </source>
</reference>
<dbReference type="EMBL" id="JACSQO010000002">
    <property type="protein sequence ID" value="MBD7943717.1"/>
    <property type="molecule type" value="Genomic_DNA"/>
</dbReference>
<sequence length="251" mass="27630">MSESSPLQNEHVIFTGVNRSEEAAALTASLGGVPILAPFIATKEIIQTDDKDKLLNSNAFKWFIFTSQASVAAFHQKILRNNLEIEYFQVKIAAVGSRTASALEQLGFSIDFMPSVFSADVFIREFPQVAAPEESCLFFRGNLAKKTIVDGLVNPVDEWTVYETVTLEDNVEKVKEMLNSGKNCSVVFTSPSTVNAFHQTIGKDLGYHGFTVCAIGHVTKNHLKSLGITAQVMPRTYTLTEVVYALAQWKG</sequence>
<evidence type="ECO:0000256" key="6">
    <source>
        <dbReference type="ARBA" id="ARBA00037589"/>
    </source>
</evidence>
<evidence type="ECO:0000313" key="12">
    <source>
        <dbReference type="Proteomes" id="UP000640786"/>
    </source>
</evidence>
<evidence type="ECO:0000256" key="8">
    <source>
        <dbReference type="ARBA" id="ARBA00048617"/>
    </source>
</evidence>
<dbReference type="Pfam" id="PF02602">
    <property type="entry name" value="HEM4"/>
    <property type="match status" value="1"/>
</dbReference>
<gene>
    <name evidence="11" type="ORF">H9650_06255</name>
</gene>
<dbReference type="EC" id="4.2.1.75" evidence="3 9"/>
<name>A0ABR8R870_9BACI</name>
<accession>A0ABR8R870</accession>
<dbReference type="Gene3D" id="3.40.50.10090">
    <property type="match status" value="2"/>
</dbReference>
<dbReference type="InterPro" id="IPR036108">
    <property type="entry name" value="4pyrrol_syn_uPrphyn_synt_sf"/>
</dbReference>
<evidence type="ECO:0000256" key="3">
    <source>
        <dbReference type="ARBA" id="ARBA00013109"/>
    </source>
</evidence>
<keyword evidence="5 9" id="KW-0627">Porphyrin biosynthesis</keyword>
<keyword evidence="12" id="KW-1185">Reference proteome</keyword>
<dbReference type="PANTHER" id="PTHR38042">
    <property type="entry name" value="UROPORPHYRINOGEN-III SYNTHASE, CHLOROPLASTIC"/>
    <property type="match status" value="1"/>
</dbReference>
<comment type="caution">
    <text evidence="11">The sequence shown here is derived from an EMBL/GenBank/DDBJ whole genome shotgun (WGS) entry which is preliminary data.</text>
</comment>
<protein>
    <recommendedName>
        <fullName evidence="7 9">Uroporphyrinogen-III synthase</fullName>
        <ecNumber evidence="3 9">4.2.1.75</ecNumber>
    </recommendedName>
</protein>
<evidence type="ECO:0000313" key="11">
    <source>
        <dbReference type="EMBL" id="MBD7943717.1"/>
    </source>
</evidence>
<comment type="function">
    <text evidence="6 9">Catalyzes cyclization of the linear tetrapyrrole, hydroxymethylbilane, to the macrocyclic uroporphyrinogen III.</text>
</comment>
<organism evidence="11 12">
    <name type="scientific">Psychrobacillus faecigallinarum</name>
    <dbReference type="NCBI Taxonomy" id="2762235"/>
    <lineage>
        <taxon>Bacteria</taxon>
        <taxon>Bacillati</taxon>
        <taxon>Bacillota</taxon>
        <taxon>Bacilli</taxon>
        <taxon>Bacillales</taxon>
        <taxon>Bacillaceae</taxon>
        <taxon>Psychrobacillus</taxon>
    </lineage>
</organism>
<feature type="domain" description="Tetrapyrrole biosynthesis uroporphyrinogen III synthase" evidence="10">
    <location>
        <begin position="22"/>
        <end position="240"/>
    </location>
</feature>
<comment type="pathway">
    <text evidence="1 9">Porphyrin-containing compound metabolism; protoporphyrin-IX biosynthesis; coproporphyrinogen-III from 5-aminolevulinate: step 3/4.</text>
</comment>
<proteinExistence type="inferred from homology"/>
<evidence type="ECO:0000256" key="9">
    <source>
        <dbReference type="RuleBase" id="RU366031"/>
    </source>
</evidence>
<keyword evidence="4 9" id="KW-0456">Lyase</keyword>
<comment type="similarity">
    <text evidence="2 9">Belongs to the uroporphyrinogen-III synthase family.</text>
</comment>